<accession>A0AAV5UZ81</accession>
<name>A0AAV5UZ81_9BILA</name>
<comment type="caution">
    <text evidence="2">The sequence shown here is derived from an EMBL/GenBank/DDBJ whole genome shotgun (WGS) entry which is preliminary data.</text>
</comment>
<sequence length="195" mass="22721">NVAAVRQTFLIYPRKTPYAYAEWKRLPALLVFLAACAIWLRNVRVWAFLAVVAAIAVAHDAYGRWKAKRAHTKLQNKPGFFRELRSAFLRCSSVKTVELTNMKGRPIDFIRQHLRNVHIEELKVHENQCNFKSRAKILRMVEGHKITKIEWFLNTCAYDYLYDFILECFQMCEEEKFLQSNSAGVVITMQSNGFG</sequence>
<keyword evidence="1" id="KW-0472">Membrane</keyword>
<proteinExistence type="predicted"/>
<gene>
    <name evidence="2" type="ORF">PFISCL1PPCAC_3736</name>
</gene>
<evidence type="ECO:0000313" key="2">
    <source>
        <dbReference type="EMBL" id="GMT12439.1"/>
    </source>
</evidence>
<evidence type="ECO:0000313" key="3">
    <source>
        <dbReference type="Proteomes" id="UP001432322"/>
    </source>
</evidence>
<feature type="transmembrane region" description="Helical" evidence="1">
    <location>
        <begin position="46"/>
        <end position="63"/>
    </location>
</feature>
<feature type="transmembrane region" description="Helical" evidence="1">
    <location>
        <begin position="23"/>
        <end position="40"/>
    </location>
</feature>
<keyword evidence="3" id="KW-1185">Reference proteome</keyword>
<feature type="non-terminal residue" evidence="2">
    <location>
        <position position="195"/>
    </location>
</feature>
<dbReference type="Proteomes" id="UP001432322">
    <property type="component" value="Unassembled WGS sequence"/>
</dbReference>
<protein>
    <submittedName>
        <fullName evidence="2">Uncharacterized protein</fullName>
    </submittedName>
</protein>
<reference evidence="2" key="1">
    <citation type="submission" date="2023-10" db="EMBL/GenBank/DDBJ databases">
        <title>Genome assembly of Pristionchus species.</title>
        <authorList>
            <person name="Yoshida K."/>
            <person name="Sommer R.J."/>
        </authorList>
    </citation>
    <scope>NUCLEOTIDE SEQUENCE</scope>
    <source>
        <strain evidence="2">RS5133</strain>
    </source>
</reference>
<keyword evidence="1" id="KW-0812">Transmembrane</keyword>
<dbReference type="AlphaFoldDB" id="A0AAV5UZ81"/>
<dbReference type="EMBL" id="BTSY01000001">
    <property type="protein sequence ID" value="GMT12439.1"/>
    <property type="molecule type" value="Genomic_DNA"/>
</dbReference>
<feature type="non-terminal residue" evidence="2">
    <location>
        <position position="1"/>
    </location>
</feature>
<evidence type="ECO:0000256" key="1">
    <source>
        <dbReference type="SAM" id="Phobius"/>
    </source>
</evidence>
<organism evidence="2 3">
    <name type="scientific">Pristionchus fissidentatus</name>
    <dbReference type="NCBI Taxonomy" id="1538716"/>
    <lineage>
        <taxon>Eukaryota</taxon>
        <taxon>Metazoa</taxon>
        <taxon>Ecdysozoa</taxon>
        <taxon>Nematoda</taxon>
        <taxon>Chromadorea</taxon>
        <taxon>Rhabditida</taxon>
        <taxon>Rhabditina</taxon>
        <taxon>Diplogasteromorpha</taxon>
        <taxon>Diplogasteroidea</taxon>
        <taxon>Neodiplogasteridae</taxon>
        <taxon>Pristionchus</taxon>
    </lineage>
</organism>
<keyword evidence="1" id="KW-1133">Transmembrane helix</keyword>